<reference evidence="1" key="1">
    <citation type="submission" date="2023-04" db="EMBL/GenBank/DDBJ databases">
        <authorList>
            <person name="Vijverberg K."/>
            <person name="Xiong W."/>
            <person name="Schranz E."/>
        </authorList>
    </citation>
    <scope>NUCLEOTIDE SEQUENCE</scope>
</reference>
<dbReference type="EMBL" id="OX465080">
    <property type="protein sequence ID" value="CAI9278584.1"/>
    <property type="molecule type" value="Genomic_DNA"/>
</dbReference>
<gene>
    <name evidence="1" type="ORF">LSALG_LOCUS18441</name>
</gene>
<dbReference type="Proteomes" id="UP001177003">
    <property type="component" value="Chromosome 4"/>
</dbReference>
<accession>A0AA35YRA2</accession>
<dbReference type="AlphaFoldDB" id="A0AA35YRA2"/>
<proteinExistence type="predicted"/>
<name>A0AA35YRA2_LACSI</name>
<keyword evidence="2" id="KW-1185">Reference proteome</keyword>
<sequence>MKLARNWHIVVPCYQSNPNSSTNTVEHINRLSSSEIRSQNIAIGRFLHHKFTISIIATGRFLFFFINHHDNIEPVICFCPDNIEPYLSAEPAVVMKKAKLDSTIEPAVVVAPHDVDLEEDDINVVDVDVKIKGDEELSLEELTDDVMQMDNKDTKVEDV</sequence>
<evidence type="ECO:0000313" key="1">
    <source>
        <dbReference type="EMBL" id="CAI9278584.1"/>
    </source>
</evidence>
<organism evidence="1 2">
    <name type="scientific">Lactuca saligna</name>
    <name type="common">Willowleaf lettuce</name>
    <dbReference type="NCBI Taxonomy" id="75948"/>
    <lineage>
        <taxon>Eukaryota</taxon>
        <taxon>Viridiplantae</taxon>
        <taxon>Streptophyta</taxon>
        <taxon>Embryophyta</taxon>
        <taxon>Tracheophyta</taxon>
        <taxon>Spermatophyta</taxon>
        <taxon>Magnoliopsida</taxon>
        <taxon>eudicotyledons</taxon>
        <taxon>Gunneridae</taxon>
        <taxon>Pentapetalae</taxon>
        <taxon>asterids</taxon>
        <taxon>campanulids</taxon>
        <taxon>Asterales</taxon>
        <taxon>Asteraceae</taxon>
        <taxon>Cichorioideae</taxon>
        <taxon>Cichorieae</taxon>
        <taxon>Lactucinae</taxon>
        <taxon>Lactuca</taxon>
    </lineage>
</organism>
<evidence type="ECO:0000313" key="2">
    <source>
        <dbReference type="Proteomes" id="UP001177003"/>
    </source>
</evidence>
<protein>
    <submittedName>
        <fullName evidence="1">Uncharacterized protein</fullName>
    </submittedName>
</protein>